<proteinExistence type="inferred from homology"/>
<dbReference type="Proteomes" id="UP001163947">
    <property type="component" value="Chromosome"/>
</dbReference>
<dbReference type="PANTHER" id="PTHR33452">
    <property type="entry name" value="OXIDOREDUCTASE CATD-RELATED"/>
    <property type="match status" value="1"/>
</dbReference>
<evidence type="ECO:0000256" key="4">
    <source>
        <dbReference type="ARBA" id="ARBA00022692"/>
    </source>
</evidence>
<keyword evidence="5 7" id="KW-1133">Transmembrane helix</keyword>
<reference evidence="8" key="1">
    <citation type="submission" date="2022-09" db="EMBL/GenBank/DDBJ databases">
        <title>The genome sequence of Rhodococcus aetherivorans N1.</title>
        <authorList>
            <person name="Jiang W."/>
        </authorList>
    </citation>
    <scope>NUCLEOTIDE SEQUENCE</scope>
    <source>
        <strain evidence="8">N1</strain>
    </source>
</reference>
<evidence type="ECO:0000256" key="2">
    <source>
        <dbReference type="ARBA" id="ARBA00006679"/>
    </source>
</evidence>
<comment type="subcellular location">
    <subcellularLocation>
        <location evidence="1">Cell membrane</location>
        <topology evidence="1">Multi-pass membrane protein</topology>
    </subcellularLocation>
</comment>
<accession>A0AA46PKD3</accession>
<feature type="transmembrane region" description="Helical" evidence="7">
    <location>
        <begin position="44"/>
        <end position="70"/>
    </location>
</feature>
<evidence type="ECO:0000313" key="9">
    <source>
        <dbReference type="Proteomes" id="UP001163947"/>
    </source>
</evidence>
<name>A0AA46PKD3_9NOCA</name>
<gene>
    <name evidence="8" type="ORF">OCS65_04785</name>
</gene>
<feature type="transmembrane region" description="Helical" evidence="7">
    <location>
        <begin position="128"/>
        <end position="148"/>
    </location>
</feature>
<keyword evidence="6 7" id="KW-0472">Membrane</keyword>
<evidence type="ECO:0000256" key="1">
    <source>
        <dbReference type="ARBA" id="ARBA00004651"/>
    </source>
</evidence>
<comment type="similarity">
    <text evidence="2">Belongs to the DoxX family.</text>
</comment>
<dbReference type="GO" id="GO:0005886">
    <property type="term" value="C:plasma membrane"/>
    <property type="evidence" value="ECO:0007669"/>
    <property type="project" value="UniProtKB-SubCell"/>
</dbReference>
<protein>
    <submittedName>
        <fullName evidence="8">DoxX family protein</fullName>
    </submittedName>
</protein>
<dbReference type="InterPro" id="IPR032808">
    <property type="entry name" value="DoxX"/>
</dbReference>
<evidence type="ECO:0000313" key="8">
    <source>
        <dbReference type="EMBL" id="UYF96792.1"/>
    </source>
</evidence>
<keyword evidence="4 7" id="KW-0812">Transmembrane</keyword>
<evidence type="ECO:0000256" key="7">
    <source>
        <dbReference type="SAM" id="Phobius"/>
    </source>
</evidence>
<sequence length="172" mass="17907">MLRVTIGGTMLAHGIKHGRTIEGTSRWFESIGFRHPKRQARASAGVEILSGLGLISGLGTPASAAAVVATMGVATRAVHAPNGFFITAEGFEYAMTLALGSVAIVALEPGHRSVDRYTFFRRRRGSRYALATVAVGATSALLHTALFWNRPGATNDSQSGSIGASVPAQAAS</sequence>
<dbReference type="Pfam" id="PF07681">
    <property type="entry name" value="DoxX"/>
    <property type="match status" value="1"/>
</dbReference>
<organism evidence="8 9">
    <name type="scientific">Rhodococcus aetherivorans</name>
    <dbReference type="NCBI Taxonomy" id="191292"/>
    <lineage>
        <taxon>Bacteria</taxon>
        <taxon>Bacillati</taxon>
        <taxon>Actinomycetota</taxon>
        <taxon>Actinomycetes</taxon>
        <taxon>Mycobacteriales</taxon>
        <taxon>Nocardiaceae</taxon>
        <taxon>Rhodococcus</taxon>
    </lineage>
</organism>
<dbReference type="PANTHER" id="PTHR33452:SF1">
    <property type="entry name" value="INNER MEMBRANE PROTEIN YPHA-RELATED"/>
    <property type="match status" value="1"/>
</dbReference>
<keyword evidence="3" id="KW-1003">Cell membrane</keyword>
<evidence type="ECO:0000256" key="6">
    <source>
        <dbReference type="ARBA" id="ARBA00023136"/>
    </source>
</evidence>
<dbReference type="EMBL" id="CP106982">
    <property type="protein sequence ID" value="UYF96792.1"/>
    <property type="molecule type" value="Genomic_DNA"/>
</dbReference>
<dbReference type="InterPro" id="IPR051907">
    <property type="entry name" value="DoxX-like_oxidoreductase"/>
</dbReference>
<evidence type="ECO:0000256" key="5">
    <source>
        <dbReference type="ARBA" id="ARBA00022989"/>
    </source>
</evidence>
<dbReference type="AlphaFoldDB" id="A0AA46PKD3"/>
<feature type="transmembrane region" description="Helical" evidence="7">
    <location>
        <begin position="90"/>
        <end position="107"/>
    </location>
</feature>
<evidence type="ECO:0000256" key="3">
    <source>
        <dbReference type="ARBA" id="ARBA00022475"/>
    </source>
</evidence>